<feature type="transmembrane region" description="Helical" evidence="2">
    <location>
        <begin position="103"/>
        <end position="122"/>
    </location>
</feature>
<evidence type="ECO:0000313" key="3">
    <source>
        <dbReference type="EMBL" id="MCX2722881.1"/>
    </source>
</evidence>
<evidence type="ECO:0000256" key="1">
    <source>
        <dbReference type="SAM" id="MobiDB-lite"/>
    </source>
</evidence>
<dbReference type="Proteomes" id="UP001300261">
    <property type="component" value="Unassembled WGS sequence"/>
</dbReference>
<name>A0ABT3R178_9HYPH</name>
<reference evidence="3 4" key="1">
    <citation type="journal article" date="2016" name="Int. J. Syst. Evol. Microbiol.">
        <title>Labrenzia salina sp. nov., isolated from the rhizosphere of the halophyte Arthrocnemum macrostachyum.</title>
        <authorList>
            <person name="Camacho M."/>
            <person name="Redondo-Gomez S."/>
            <person name="Rodriguez-Llorente I."/>
            <person name="Rohde M."/>
            <person name="Sproer C."/>
            <person name="Schumann P."/>
            <person name="Klenk H.P."/>
            <person name="Montero-Calasanz M.D.C."/>
        </authorList>
    </citation>
    <scope>NUCLEOTIDE SEQUENCE [LARGE SCALE GENOMIC DNA]</scope>
    <source>
        <strain evidence="3 4">DSM 29163</strain>
    </source>
</reference>
<keyword evidence="2" id="KW-0812">Transmembrane</keyword>
<evidence type="ECO:0000313" key="4">
    <source>
        <dbReference type="Proteomes" id="UP001300261"/>
    </source>
</evidence>
<gene>
    <name evidence="3" type="ORF">ON753_10905</name>
</gene>
<keyword evidence="4" id="KW-1185">Reference proteome</keyword>
<comment type="caution">
    <text evidence="3">The sequence shown here is derived from an EMBL/GenBank/DDBJ whole genome shotgun (WGS) entry which is preliminary data.</text>
</comment>
<feature type="region of interest" description="Disordered" evidence="1">
    <location>
        <begin position="133"/>
        <end position="166"/>
    </location>
</feature>
<accession>A0ABT3R178</accession>
<evidence type="ECO:0000256" key="2">
    <source>
        <dbReference type="SAM" id="Phobius"/>
    </source>
</evidence>
<organism evidence="3 4">
    <name type="scientific">Roseibium salinum</name>
    <dbReference type="NCBI Taxonomy" id="1604349"/>
    <lineage>
        <taxon>Bacteria</taxon>
        <taxon>Pseudomonadati</taxon>
        <taxon>Pseudomonadota</taxon>
        <taxon>Alphaproteobacteria</taxon>
        <taxon>Hyphomicrobiales</taxon>
        <taxon>Stappiaceae</taxon>
        <taxon>Roseibium</taxon>
    </lineage>
</organism>
<protein>
    <submittedName>
        <fullName evidence="3">Uncharacterized protein</fullName>
    </submittedName>
</protein>
<keyword evidence="2" id="KW-1133">Transmembrane helix</keyword>
<proteinExistence type="predicted"/>
<keyword evidence="2" id="KW-0472">Membrane</keyword>
<dbReference type="RefSeq" id="WP_265962541.1">
    <property type="nucleotide sequence ID" value="NZ_JAPEVI010000003.1"/>
</dbReference>
<sequence>MRALLFIAMMLLSAPFFYVLDGSIAKDLGLRSQTLSPALIATSDRKCKSWVFLFHHCSYDYEIGPEKHNQDYIFVALGAPDSIMLLKNAATGAITSDVGQDHLFNRIATLVIFPLIGVFLLVKMLGRRAGPVPAGLPEARTPETPRQTAAAAPPGRPGNKVFGKRR</sequence>
<dbReference type="EMBL" id="JAPEVI010000003">
    <property type="protein sequence ID" value="MCX2722881.1"/>
    <property type="molecule type" value="Genomic_DNA"/>
</dbReference>